<dbReference type="Gene3D" id="3.40.50.300">
    <property type="entry name" value="P-loop containing nucleotide triphosphate hydrolases"/>
    <property type="match status" value="1"/>
</dbReference>
<dbReference type="Pfam" id="PF21448">
    <property type="entry name" value="DNMK"/>
    <property type="match status" value="1"/>
</dbReference>
<proteinExistence type="predicted"/>
<protein>
    <submittedName>
        <fullName evidence="1">Uncharacterized protein</fullName>
    </submittedName>
</protein>
<evidence type="ECO:0000313" key="1">
    <source>
        <dbReference type="EMBL" id="SVC17400.1"/>
    </source>
</evidence>
<gene>
    <name evidence="1" type="ORF">METZ01_LOCUS270254</name>
</gene>
<sequence length="169" mass="19432">MGYHRLKFSQPLKDMLKAIGLSDEHTEGRLKEAPCDLLAGRTPRYAMQTLGTEWARDIMDKNFWLNLWRTHAQKYNKIVAEDCRFSNEAELVKSMGGNLWKIHRPGFTFGGHTSETEMEHIQSDVVIHNHGNEADLRMMVIGLTGRTVPKWEGDIGENKLCTEKKQYVT</sequence>
<accession>A0A382JZ14</accession>
<reference evidence="1" key="1">
    <citation type="submission" date="2018-05" db="EMBL/GenBank/DDBJ databases">
        <authorList>
            <person name="Lanie J.A."/>
            <person name="Ng W.-L."/>
            <person name="Kazmierczak K.M."/>
            <person name="Andrzejewski T.M."/>
            <person name="Davidsen T.M."/>
            <person name="Wayne K.J."/>
            <person name="Tettelin H."/>
            <person name="Glass J.I."/>
            <person name="Rusch D."/>
            <person name="Podicherti R."/>
            <person name="Tsui H.-C.T."/>
            <person name="Winkler M.E."/>
        </authorList>
    </citation>
    <scope>NUCLEOTIDE SEQUENCE</scope>
</reference>
<organism evidence="1">
    <name type="scientific">marine metagenome</name>
    <dbReference type="NCBI Taxonomy" id="408172"/>
    <lineage>
        <taxon>unclassified sequences</taxon>
        <taxon>metagenomes</taxon>
        <taxon>ecological metagenomes</taxon>
    </lineage>
</organism>
<dbReference type="InterPro" id="IPR048444">
    <property type="entry name" value="DNMK"/>
</dbReference>
<dbReference type="AlphaFoldDB" id="A0A382JZ14"/>
<dbReference type="EMBL" id="UINC01077354">
    <property type="protein sequence ID" value="SVC17400.1"/>
    <property type="molecule type" value="Genomic_DNA"/>
</dbReference>
<name>A0A382JZ14_9ZZZZ</name>
<dbReference type="InterPro" id="IPR027417">
    <property type="entry name" value="P-loop_NTPase"/>
</dbReference>